<protein>
    <submittedName>
        <fullName evidence="3">Uncharacterized protein</fullName>
    </submittedName>
</protein>
<evidence type="ECO:0000256" key="2">
    <source>
        <dbReference type="SAM" id="Phobius"/>
    </source>
</evidence>
<keyword evidence="2" id="KW-0812">Transmembrane</keyword>
<keyword evidence="2" id="KW-0472">Membrane</keyword>
<proteinExistence type="predicted"/>
<dbReference type="HOGENOM" id="CLU_1972700_0_0_1"/>
<organism evidence="3 4">
    <name type="scientific">Daphnia pulex</name>
    <name type="common">Water flea</name>
    <dbReference type="NCBI Taxonomy" id="6669"/>
    <lineage>
        <taxon>Eukaryota</taxon>
        <taxon>Metazoa</taxon>
        <taxon>Ecdysozoa</taxon>
        <taxon>Arthropoda</taxon>
        <taxon>Crustacea</taxon>
        <taxon>Branchiopoda</taxon>
        <taxon>Diplostraca</taxon>
        <taxon>Cladocera</taxon>
        <taxon>Anomopoda</taxon>
        <taxon>Daphniidae</taxon>
        <taxon>Daphnia</taxon>
    </lineage>
</organism>
<dbReference type="KEGG" id="dpx:DAPPUDRAFT_233411"/>
<dbReference type="OrthoDB" id="8188337at2759"/>
<reference evidence="3 4" key="1">
    <citation type="journal article" date="2011" name="Science">
        <title>The ecoresponsive genome of Daphnia pulex.</title>
        <authorList>
            <person name="Colbourne J.K."/>
            <person name="Pfrender M.E."/>
            <person name="Gilbert D."/>
            <person name="Thomas W.K."/>
            <person name="Tucker A."/>
            <person name="Oakley T.H."/>
            <person name="Tokishita S."/>
            <person name="Aerts A."/>
            <person name="Arnold G.J."/>
            <person name="Basu M.K."/>
            <person name="Bauer D.J."/>
            <person name="Caceres C.E."/>
            <person name="Carmel L."/>
            <person name="Casola C."/>
            <person name="Choi J.H."/>
            <person name="Detter J.C."/>
            <person name="Dong Q."/>
            <person name="Dusheyko S."/>
            <person name="Eads B.D."/>
            <person name="Frohlich T."/>
            <person name="Geiler-Samerotte K.A."/>
            <person name="Gerlach D."/>
            <person name="Hatcher P."/>
            <person name="Jogdeo S."/>
            <person name="Krijgsveld J."/>
            <person name="Kriventseva E.V."/>
            <person name="Kultz D."/>
            <person name="Laforsch C."/>
            <person name="Lindquist E."/>
            <person name="Lopez J."/>
            <person name="Manak J.R."/>
            <person name="Muller J."/>
            <person name="Pangilinan J."/>
            <person name="Patwardhan R.P."/>
            <person name="Pitluck S."/>
            <person name="Pritham E.J."/>
            <person name="Rechtsteiner A."/>
            <person name="Rho M."/>
            <person name="Rogozin I.B."/>
            <person name="Sakarya O."/>
            <person name="Salamov A."/>
            <person name="Schaack S."/>
            <person name="Shapiro H."/>
            <person name="Shiga Y."/>
            <person name="Skalitzky C."/>
            <person name="Smith Z."/>
            <person name="Souvorov A."/>
            <person name="Sung W."/>
            <person name="Tang Z."/>
            <person name="Tsuchiya D."/>
            <person name="Tu H."/>
            <person name="Vos H."/>
            <person name="Wang M."/>
            <person name="Wolf Y.I."/>
            <person name="Yamagata H."/>
            <person name="Yamada T."/>
            <person name="Ye Y."/>
            <person name="Shaw J.R."/>
            <person name="Andrews J."/>
            <person name="Crease T.J."/>
            <person name="Tang H."/>
            <person name="Lucas S.M."/>
            <person name="Robertson H.M."/>
            <person name="Bork P."/>
            <person name="Koonin E.V."/>
            <person name="Zdobnov E.M."/>
            <person name="Grigoriev I.V."/>
            <person name="Lynch M."/>
            <person name="Boore J.L."/>
        </authorList>
    </citation>
    <scope>NUCLEOTIDE SEQUENCE [LARGE SCALE GENOMIC DNA]</scope>
</reference>
<keyword evidence="2" id="KW-1133">Transmembrane helix</keyword>
<dbReference type="AlphaFoldDB" id="E9FU00"/>
<sequence length="127" mass="13946">MNSIDITVLAIVVGVLLLVFILCGCNNRKKIRHQATRIFPSGQSNNPAAAPAAGHGRRHRRRGGRSERASETYPAGNNANVFVISIDDAPPPEYKWEELPPPSYEDAIKIASLQQRQQDSVLLTQST</sequence>
<gene>
    <name evidence="3" type="ORF">DAPPUDRAFT_233411</name>
</gene>
<accession>E9FU00</accession>
<keyword evidence="4" id="KW-1185">Reference proteome</keyword>
<dbReference type="Proteomes" id="UP000000305">
    <property type="component" value="Unassembled WGS sequence"/>
</dbReference>
<feature type="region of interest" description="Disordered" evidence="1">
    <location>
        <begin position="38"/>
        <end position="74"/>
    </location>
</feature>
<evidence type="ECO:0000313" key="4">
    <source>
        <dbReference type="Proteomes" id="UP000000305"/>
    </source>
</evidence>
<dbReference type="EMBL" id="GL732524">
    <property type="protein sequence ID" value="EFX89455.1"/>
    <property type="molecule type" value="Genomic_DNA"/>
</dbReference>
<feature type="transmembrane region" description="Helical" evidence="2">
    <location>
        <begin position="6"/>
        <end position="25"/>
    </location>
</feature>
<evidence type="ECO:0000313" key="3">
    <source>
        <dbReference type="EMBL" id="EFX89455.1"/>
    </source>
</evidence>
<name>E9FU00_DAPPU</name>
<dbReference type="InParanoid" id="E9FU00"/>
<evidence type="ECO:0000256" key="1">
    <source>
        <dbReference type="SAM" id="MobiDB-lite"/>
    </source>
</evidence>